<dbReference type="Gramene" id="KZM88134">
    <property type="protein sequence ID" value="KZM88134"/>
    <property type="gene ID" value="DCAR_025209"/>
</dbReference>
<dbReference type="Proteomes" id="UP000077755">
    <property type="component" value="Chromosome 7"/>
</dbReference>
<sequence length="107" mass="12536">MPCANREYNADWSSLPTLVLWMIKDKLDIFDNMCLIAVCRNWRYASIDYPRKQVVGDGMPWIMQESDDGNSCSYEFISVTRKKRFTINLPELSNSQVLFSKQGWILM</sequence>
<evidence type="ECO:0008006" key="4">
    <source>
        <dbReference type="Google" id="ProtNLM"/>
    </source>
</evidence>
<accession>A0A164TXT5</accession>
<evidence type="ECO:0000313" key="1">
    <source>
        <dbReference type="EMBL" id="KZM88134.1"/>
    </source>
</evidence>
<name>A0A164TXT5_DAUCS</name>
<proteinExistence type="predicted"/>
<reference evidence="1" key="1">
    <citation type="journal article" date="2016" name="Nat. Genet.">
        <title>A high-quality carrot genome assembly provides new insights into carotenoid accumulation and asterid genome evolution.</title>
        <authorList>
            <person name="Iorizzo M."/>
            <person name="Ellison S."/>
            <person name="Senalik D."/>
            <person name="Zeng P."/>
            <person name="Satapoomin P."/>
            <person name="Huang J."/>
            <person name="Bowman M."/>
            <person name="Iovene M."/>
            <person name="Sanseverino W."/>
            <person name="Cavagnaro P."/>
            <person name="Yildiz M."/>
            <person name="Macko-Podgorni A."/>
            <person name="Moranska E."/>
            <person name="Grzebelus E."/>
            <person name="Grzebelus D."/>
            <person name="Ashrafi H."/>
            <person name="Zheng Z."/>
            <person name="Cheng S."/>
            <person name="Spooner D."/>
            <person name="Van Deynze A."/>
            <person name="Simon P."/>
        </authorList>
    </citation>
    <scope>NUCLEOTIDE SEQUENCE [LARGE SCALE GENOMIC DNA]</scope>
    <source>
        <tissue evidence="1">Leaf</tissue>
    </source>
</reference>
<evidence type="ECO:0000313" key="3">
    <source>
        <dbReference type="Proteomes" id="UP000077755"/>
    </source>
</evidence>
<protein>
    <recommendedName>
        <fullName evidence="4">F-box domain-containing protein</fullName>
    </recommendedName>
</protein>
<dbReference type="OMA" id="PCANREY"/>
<gene>
    <name evidence="1" type="ORF">DCAR_025209</name>
    <name evidence="2" type="ORF">DCAR_0728954</name>
</gene>
<organism evidence="1">
    <name type="scientific">Daucus carota subsp. sativus</name>
    <name type="common">Carrot</name>
    <dbReference type="NCBI Taxonomy" id="79200"/>
    <lineage>
        <taxon>Eukaryota</taxon>
        <taxon>Viridiplantae</taxon>
        <taxon>Streptophyta</taxon>
        <taxon>Embryophyta</taxon>
        <taxon>Tracheophyta</taxon>
        <taxon>Spermatophyta</taxon>
        <taxon>Magnoliopsida</taxon>
        <taxon>eudicotyledons</taxon>
        <taxon>Gunneridae</taxon>
        <taxon>Pentapetalae</taxon>
        <taxon>asterids</taxon>
        <taxon>campanulids</taxon>
        <taxon>Apiales</taxon>
        <taxon>Apiaceae</taxon>
        <taxon>Apioideae</taxon>
        <taxon>Scandiceae</taxon>
        <taxon>Daucinae</taxon>
        <taxon>Daucus</taxon>
        <taxon>Daucus sect. Daucus</taxon>
    </lineage>
</organism>
<reference evidence="2" key="2">
    <citation type="submission" date="2022-03" db="EMBL/GenBank/DDBJ databases">
        <title>Draft title - Genomic analysis of global carrot germplasm unveils the trajectory of domestication and the origin of high carotenoid orange carrot.</title>
        <authorList>
            <person name="Iorizzo M."/>
            <person name="Ellison S."/>
            <person name="Senalik D."/>
            <person name="Macko-Podgorni A."/>
            <person name="Grzebelus D."/>
            <person name="Bostan H."/>
            <person name="Rolling W."/>
            <person name="Curaba J."/>
            <person name="Simon P."/>
        </authorList>
    </citation>
    <scope>NUCLEOTIDE SEQUENCE</scope>
    <source>
        <tissue evidence="2">Leaf</tissue>
    </source>
</reference>
<dbReference type="SUPFAM" id="SSF81383">
    <property type="entry name" value="F-box domain"/>
    <property type="match status" value="1"/>
</dbReference>
<dbReference type="AlphaFoldDB" id="A0A164TXT5"/>
<dbReference type="EMBL" id="LNRQ01000007">
    <property type="protein sequence ID" value="KZM88134.1"/>
    <property type="molecule type" value="Genomic_DNA"/>
</dbReference>
<dbReference type="Gene3D" id="1.20.1280.50">
    <property type="match status" value="1"/>
</dbReference>
<dbReference type="EMBL" id="CP093349">
    <property type="protein sequence ID" value="WOH09497.1"/>
    <property type="molecule type" value="Genomic_DNA"/>
</dbReference>
<evidence type="ECO:0000313" key="2">
    <source>
        <dbReference type="EMBL" id="WOH09497.1"/>
    </source>
</evidence>
<dbReference type="InterPro" id="IPR036047">
    <property type="entry name" value="F-box-like_dom_sf"/>
</dbReference>
<keyword evidence="3" id="KW-1185">Reference proteome</keyword>